<comment type="caution">
    <text evidence="2">The sequence shown here is derived from an EMBL/GenBank/DDBJ whole genome shotgun (WGS) entry which is preliminary data.</text>
</comment>
<dbReference type="RefSeq" id="WP_210885682.1">
    <property type="nucleotide sequence ID" value="NZ_CAKJVE010000001.1"/>
</dbReference>
<feature type="compositionally biased region" description="Basic and acidic residues" evidence="1">
    <location>
        <begin position="23"/>
        <end position="44"/>
    </location>
</feature>
<dbReference type="Proteomes" id="UP000789738">
    <property type="component" value="Unassembled WGS sequence"/>
</dbReference>
<dbReference type="EMBL" id="CAKJVE010000001">
    <property type="protein sequence ID" value="CAG9701598.1"/>
    <property type="molecule type" value="Genomic_DNA"/>
</dbReference>
<accession>A0AA86JFB2</accession>
<reference evidence="2" key="1">
    <citation type="submission" date="2021-10" db="EMBL/GenBank/DDBJ databases">
        <authorList>
            <person name="Mesa V."/>
        </authorList>
    </citation>
    <scope>NUCLEOTIDE SEQUENCE</scope>
    <source>
        <strain evidence="2">CC3_PB</strain>
    </source>
</reference>
<evidence type="ECO:0000313" key="3">
    <source>
        <dbReference type="EMBL" id="CAI3654466.1"/>
    </source>
</evidence>
<protein>
    <submittedName>
        <fullName evidence="2">Uncharacterized protein</fullName>
    </submittedName>
</protein>
<dbReference type="EMBL" id="CAMTCP010000253">
    <property type="protein sequence ID" value="CAI3654466.1"/>
    <property type="molecule type" value="Genomic_DNA"/>
</dbReference>
<evidence type="ECO:0000313" key="4">
    <source>
        <dbReference type="Proteomes" id="UP000789738"/>
    </source>
</evidence>
<reference evidence="3" key="2">
    <citation type="submission" date="2022-10" db="EMBL/GenBank/DDBJ databases">
        <authorList>
            <person name="Aires J."/>
            <person name="Mesa V."/>
        </authorList>
    </citation>
    <scope>NUCLEOTIDE SEQUENCE</scope>
    <source>
        <strain evidence="3">Clostridium neonatale JD116</strain>
    </source>
</reference>
<dbReference type="Proteomes" id="UP001189143">
    <property type="component" value="Unassembled WGS sequence"/>
</dbReference>
<evidence type="ECO:0000313" key="2">
    <source>
        <dbReference type="EMBL" id="CAG9701598.1"/>
    </source>
</evidence>
<feature type="region of interest" description="Disordered" evidence="1">
    <location>
        <begin position="23"/>
        <end position="64"/>
    </location>
</feature>
<feature type="compositionally biased region" description="Basic and acidic residues" evidence="1">
    <location>
        <begin position="51"/>
        <end position="64"/>
    </location>
</feature>
<sequence length="143" mass="16537">MNLFEMYADVTKEFEAEQQKIREKKLEEEKKNEQKQKTSSEKSTSKVKTSKANENKPKFDPNKKIEDDLKKYPKIIVKAYGLELIVIEGETEVEAIKLNEIKDRIVNEFQYQELSQGISWHLVPNADKSVGYLVATGKFHAKG</sequence>
<organism evidence="2 4">
    <name type="scientific">Clostridium neonatale</name>
    <dbReference type="NCBI Taxonomy" id="137838"/>
    <lineage>
        <taxon>Bacteria</taxon>
        <taxon>Bacillati</taxon>
        <taxon>Bacillota</taxon>
        <taxon>Clostridia</taxon>
        <taxon>Eubacteriales</taxon>
        <taxon>Clostridiaceae</taxon>
        <taxon>Clostridium</taxon>
    </lineage>
</organism>
<gene>
    <name evidence="3" type="ORF">CNEO2_540056</name>
    <name evidence="2" type="ORF">CNEO_10132</name>
</gene>
<dbReference type="AlphaFoldDB" id="A0AA86JFB2"/>
<name>A0AA86JFB2_9CLOT</name>
<evidence type="ECO:0000256" key="1">
    <source>
        <dbReference type="SAM" id="MobiDB-lite"/>
    </source>
</evidence>
<proteinExistence type="predicted"/>